<dbReference type="RefSeq" id="WP_149189902.1">
    <property type="nucleotide sequence ID" value="NZ_VTOZ01000037.1"/>
</dbReference>
<proteinExistence type="predicted"/>
<dbReference type="InterPro" id="IPR001296">
    <property type="entry name" value="Glyco_trans_1"/>
</dbReference>
<accession>A0A5D6WGH0</accession>
<evidence type="ECO:0000256" key="1">
    <source>
        <dbReference type="ARBA" id="ARBA00022676"/>
    </source>
</evidence>
<dbReference type="SUPFAM" id="SSF53756">
    <property type="entry name" value="UDP-Glycosyltransferase/glycogen phosphorylase"/>
    <property type="match status" value="1"/>
</dbReference>
<dbReference type="PANTHER" id="PTHR12526">
    <property type="entry name" value="GLYCOSYLTRANSFERASE"/>
    <property type="match status" value="1"/>
</dbReference>
<dbReference type="GO" id="GO:0016757">
    <property type="term" value="F:glycosyltransferase activity"/>
    <property type="evidence" value="ECO:0007669"/>
    <property type="project" value="UniProtKB-KW"/>
</dbReference>
<sequence>MRIAIFENIMTPGGHEVDFNRILVEEFRQQGHEVFFYVPEGFHFSMDYHVPVHELQGSVVSYSGVTGVRKLMRTIKRELHRMSWYRQLYEAAKRGEMDAIIVPTSTYRYLRAIAKSVLRHSPVPIIFILHGINPGEAPKFLKAAKKLEACPNIRPTVLTFTEDIFGEKRDNIRTIYPPTFVPRDIERKSMASPVSAGRPLTIGFFGQYRREKRLEDFLEVYLQGNYTRPVRLLVQGATMHPEDAADFERIIKKYSGYDGIEFLHKGLIGAEWQQAIMDIDALLMPYSAPRYRYHWGGMLFTAIGFQKPVVASDDMNPEVFAAFQIGLLFKSGDMESLRETLERFINTYDERSAGYVRDLQKAAALYSPASFVQRLEEIFKEQRSI</sequence>
<evidence type="ECO:0000259" key="3">
    <source>
        <dbReference type="Pfam" id="PF00534"/>
    </source>
</evidence>
<protein>
    <submittedName>
        <fullName evidence="4">Glycosyltransferase</fullName>
    </submittedName>
</protein>
<dbReference type="Proteomes" id="UP000322783">
    <property type="component" value="Unassembled WGS sequence"/>
</dbReference>
<evidence type="ECO:0000256" key="2">
    <source>
        <dbReference type="ARBA" id="ARBA00022679"/>
    </source>
</evidence>
<keyword evidence="2 4" id="KW-0808">Transferase</keyword>
<name>A0A5D6WGH0_9FIRM</name>
<reference evidence="4 5" key="1">
    <citation type="submission" date="2019-08" db="EMBL/GenBank/DDBJ databases">
        <title>Selenomonas sp. mPRGC5 and Selenomonas sp. mPRGC8 isolated from ruminal fluid of dairy goat (Capra hircus).</title>
        <authorList>
            <person name="Poothong S."/>
            <person name="Nuengjamnong C."/>
            <person name="Tanasupawat S."/>
        </authorList>
    </citation>
    <scope>NUCLEOTIDE SEQUENCE [LARGE SCALE GENOMIC DNA]</scope>
    <source>
        <strain evidence="5">mPRGC8</strain>
    </source>
</reference>
<organism evidence="4 5">
    <name type="scientific">Selenomonas caprae</name>
    <dbReference type="NCBI Taxonomy" id="2606905"/>
    <lineage>
        <taxon>Bacteria</taxon>
        <taxon>Bacillati</taxon>
        <taxon>Bacillota</taxon>
        <taxon>Negativicutes</taxon>
        <taxon>Selenomonadales</taxon>
        <taxon>Selenomonadaceae</taxon>
        <taxon>Selenomonas</taxon>
    </lineage>
</organism>
<dbReference type="Gene3D" id="3.40.50.2000">
    <property type="entry name" value="Glycogen Phosphorylase B"/>
    <property type="match status" value="2"/>
</dbReference>
<dbReference type="Pfam" id="PF00534">
    <property type="entry name" value="Glycos_transf_1"/>
    <property type="match status" value="1"/>
</dbReference>
<dbReference type="EMBL" id="VTOZ01000037">
    <property type="protein sequence ID" value="TYZ26887.1"/>
    <property type="molecule type" value="Genomic_DNA"/>
</dbReference>
<feature type="domain" description="Glycosyl transferase family 1" evidence="3">
    <location>
        <begin position="191"/>
        <end position="351"/>
    </location>
</feature>
<keyword evidence="5" id="KW-1185">Reference proteome</keyword>
<evidence type="ECO:0000313" key="5">
    <source>
        <dbReference type="Proteomes" id="UP000322783"/>
    </source>
</evidence>
<dbReference type="PANTHER" id="PTHR12526:SF510">
    <property type="entry name" value="D-INOSITOL 3-PHOSPHATE GLYCOSYLTRANSFERASE"/>
    <property type="match status" value="1"/>
</dbReference>
<keyword evidence="1" id="KW-0328">Glycosyltransferase</keyword>
<comment type="caution">
    <text evidence="4">The sequence shown here is derived from an EMBL/GenBank/DDBJ whole genome shotgun (WGS) entry which is preliminary data.</text>
</comment>
<dbReference type="AlphaFoldDB" id="A0A5D6WGH0"/>
<evidence type="ECO:0000313" key="4">
    <source>
        <dbReference type="EMBL" id="TYZ26887.1"/>
    </source>
</evidence>
<gene>
    <name evidence="4" type="ORF">FZ041_13280</name>
</gene>